<comment type="caution">
    <text evidence="1">The sequence shown here is derived from an EMBL/GenBank/DDBJ whole genome shotgun (WGS) entry which is preliminary data.</text>
</comment>
<dbReference type="Proteomes" id="UP001266305">
    <property type="component" value="Unassembled WGS sequence"/>
</dbReference>
<organism evidence="1 2">
    <name type="scientific">Saguinus oedipus</name>
    <name type="common">Cotton-top tamarin</name>
    <name type="synonym">Oedipomidas oedipus</name>
    <dbReference type="NCBI Taxonomy" id="9490"/>
    <lineage>
        <taxon>Eukaryota</taxon>
        <taxon>Metazoa</taxon>
        <taxon>Chordata</taxon>
        <taxon>Craniata</taxon>
        <taxon>Vertebrata</taxon>
        <taxon>Euteleostomi</taxon>
        <taxon>Mammalia</taxon>
        <taxon>Eutheria</taxon>
        <taxon>Euarchontoglires</taxon>
        <taxon>Primates</taxon>
        <taxon>Haplorrhini</taxon>
        <taxon>Platyrrhini</taxon>
        <taxon>Cebidae</taxon>
        <taxon>Callitrichinae</taxon>
        <taxon>Saguinus</taxon>
    </lineage>
</organism>
<dbReference type="EMBL" id="JASSZA010000011">
    <property type="protein sequence ID" value="KAK2097761.1"/>
    <property type="molecule type" value="Genomic_DNA"/>
</dbReference>
<protein>
    <submittedName>
        <fullName evidence="1">Uncharacterized protein</fullName>
    </submittedName>
</protein>
<evidence type="ECO:0000313" key="2">
    <source>
        <dbReference type="Proteomes" id="UP001266305"/>
    </source>
</evidence>
<keyword evidence="2" id="KW-1185">Reference proteome</keyword>
<reference evidence="1 2" key="1">
    <citation type="submission" date="2023-05" db="EMBL/GenBank/DDBJ databases">
        <title>B98-5 Cell Line De Novo Hybrid Assembly: An Optical Mapping Approach.</title>
        <authorList>
            <person name="Kananen K."/>
            <person name="Auerbach J.A."/>
            <person name="Kautto E."/>
            <person name="Blachly J.S."/>
        </authorList>
    </citation>
    <scope>NUCLEOTIDE SEQUENCE [LARGE SCALE GENOMIC DNA]</scope>
    <source>
        <strain evidence="1">B95-8</strain>
        <tissue evidence="1">Cell line</tissue>
    </source>
</reference>
<gene>
    <name evidence="1" type="ORF">P7K49_023212</name>
</gene>
<sequence length="162" mass="17896">MRAEEIKDAIYVTMEILSNWGNSWWVGLTEVEFFDLNDTKLYVSPHDVDIRNTATPGELGRLVNRNLAVSRGALDCLPGEERKGGFREHPGMLAAKGVVFLGVGDEQEDVSVPGLVDLSSRLSAGNSLRRGRLWTSLTKKAHLDATSTNKPQQGRKKEFTIA</sequence>
<dbReference type="PANTHER" id="PTHR21534:SF0">
    <property type="entry name" value="KATANIN-INTERACTING PROTEIN"/>
    <property type="match status" value="1"/>
</dbReference>
<dbReference type="InterPro" id="IPR026704">
    <property type="entry name" value="KATNIP"/>
</dbReference>
<proteinExistence type="predicted"/>
<dbReference type="PANTHER" id="PTHR21534">
    <property type="entry name" value="KATANIN-INTERACTING PROTEIN"/>
    <property type="match status" value="1"/>
</dbReference>
<evidence type="ECO:0000313" key="1">
    <source>
        <dbReference type="EMBL" id="KAK2097761.1"/>
    </source>
</evidence>
<name>A0ABQ9ULP2_SAGOE</name>
<accession>A0ABQ9ULP2</accession>